<feature type="transmembrane region" description="Helical" evidence="1">
    <location>
        <begin position="138"/>
        <end position="157"/>
    </location>
</feature>
<feature type="transmembrane region" description="Helical" evidence="1">
    <location>
        <begin position="105"/>
        <end position="126"/>
    </location>
</feature>
<accession>A0A3B0SL52</accession>
<dbReference type="EMBL" id="UOEK01000217">
    <property type="protein sequence ID" value="VAW01707.1"/>
    <property type="molecule type" value="Genomic_DNA"/>
</dbReference>
<feature type="transmembrane region" description="Helical" evidence="1">
    <location>
        <begin position="351"/>
        <end position="373"/>
    </location>
</feature>
<feature type="transmembrane region" description="Helical" evidence="1">
    <location>
        <begin position="78"/>
        <end position="99"/>
    </location>
</feature>
<dbReference type="AlphaFoldDB" id="A0A3B0SL52"/>
<feature type="transmembrane region" description="Helical" evidence="1">
    <location>
        <begin position="12"/>
        <end position="33"/>
    </location>
</feature>
<feature type="transmembrane region" description="Helical" evidence="1">
    <location>
        <begin position="291"/>
        <end position="311"/>
    </location>
</feature>
<keyword evidence="1" id="KW-1133">Transmembrane helix</keyword>
<feature type="transmembrane region" description="Helical" evidence="1">
    <location>
        <begin position="169"/>
        <end position="191"/>
    </location>
</feature>
<keyword evidence="1" id="KW-0812">Transmembrane</keyword>
<dbReference type="InterPro" id="IPR011701">
    <property type="entry name" value="MFS"/>
</dbReference>
<name>A0A3B0SL52_9ZZZZ</name>
<feature type="transmembrane region" description="Helical" evidence="1">
    <location>
        <begin position="379"/>
        <end position="397"/>
    </location>
</feature>
<feature type="transmembrane region" description="Helical" evidence="1">
    <location>
        <begin position="228"/>
        <end position="248"/>
    </location>
</feature>
<evidence type="ECO:0000313" key="3">
    <source>
        <dbReference type="EMBL" id="VAW01707.1"/>
    </source>
</evidence>
<sequence length="418" mass="43923">MTAQHKDIRRRLLALLFAGNAFTSTMIVAAATVTSLAGESLSGSARFAGLPATVGVLGTAVAASALSQLSYKWGRRRTFVLGAVLAGLGATIAAVSLWIGSFVLLIVGLFIMGPGRAINQLARFAAGDMHADDRRVSAISLIVWAATIGSVLGPRLIARAGAVAEALGIQALAGPFLMAAVGYAMAAFYYFAFLRPDPMELAVVESDGPIDVERRPIREVVRLPAIKLALAALMASQFVMVFVMVISPVHMRANGHNLDAIGWVMMAHTLGMFAVAPITGIAIRRWGTRRVIVAATVVLFVASLVAMTATTADMKTLVVALFLIGLGWNLGFVSGSTVIQEELELRDRVSIQGVGDTLTALAGAVGAFTTGFVIDWWQYRGVGVVGLVVSLVPLIAVSRNRATSRSDDRTGVTSSSGR</sequence>
<feature type="transmembrane region" description="Helical" evidence="1">
    <location>
        <begin position="260"/>
        <end position="279"/>
    </location>
</feature>
<organism evidence="3">
    <name type="scientific">hydrothermal vent metagenome</name>
    <dbReference type="NCBI Taxonomy" id="652676"/>
    <lineage>
        <taxon>unclassified sequences</taxon>
        <taxon>metagenomes</taxon>
        <taxon>ecological metagenomes</taxon>
    </lineage>
</organism>
<evidence type="ECO:0000259" key="2">
    <source>
        <dbReference type="PROSITE" id="PS50850"/>
    </source>
</evidence>
<dbReference type="GO" id="GO:0022857">
    <property type="term" value="F:transmembrane transporter activity"/>
    <property type="evidence" value="ECO:0007669"/>
    <property type="project" value="InterPro"/>
</dbReference>
<protein>
    <recommendedName>
        <fullName evidence="2">Major facilitator superfamily (MFS) profile domain-containing protein</fullName>
    </recommendedName>
</protein>
<proteinExistence type="predicted"/>
<dbReference type="Pfam" id="PF07690">
    <property type="entry name" value="MFS_1"/>
    <property type="match status" value="1"/>
</dbReference>
<dbReference type="InterPro" id="IPR036259">
    <property type="entry name" value="MFS_trans_sf"/>
</dbReference>
<dbReference type="SUPFAM" id="SSF103473">
    <property type="entry name" value="MFS general substrate transporter"/>
    <property type="match status" value="1"/>
</dbReference>
<evidence type="ECO:0000256" key="1">
    <source>
        <dbReference type="SAM" id="Phobius"/>
    </source>
</evidence>
<dbReference type="PANTHER" id="PTHR23534:SF1">
    <property type="entry name" value="MAJOR FACILITATOR SUPERFAMILY PROTEIN"/>
    <property type="match status" value="1"/>
</dbReference>
<feature type="domain" description="Major facilitator superfamily (MFS) profile" evidence="2">
    <location>
        <begin position="12"/>
        <end position="401"/>
    </location>
</feature>
<dbReference type="PANTHER" id="PTHR23534">
    <property type="entry name" value="MFS PERMEASE"/>
    <property type="match status" value="1"/>
</dbReference>
<dbReference type="Gene3D" id="1.20.1250.20">
    <property type="entry name" value="MFS general substrate transporter like domains"/>
    <property type="match status" value="1"/>
</dbReference>
<reference evidence="3" key="1">
    <citation type="submission" date="2018-06" db="EMBL/GenBank/DDBJ databases">
        <authorList>
            <person name="Zhirakovskaya E."/>
        </authorList>
    </citation>
    <scope>NUCLEOTIDE SEQUENCE</scope>
</reference>
<dbReference type="PROSITE" id="PS50850">
    <property type="entry name" value="MFS"/>
    <property type="match status" value="1"/>
</dbReference>
<feature type="transmembrane region" description="Helical" evidence="1">
    <location>
        <begin position="317"/>
        <end position="339"/>
    </location>
</feature>
<gene>
    <name evidence="3" type="ORF">MNBD_ACTINO02-138</name>
</gene>
<dbReference type="InterPro" id="IPR020846">
    <property type="entry name" value="MFS_dom"/>
</dbReference>
<keyword evidence="1" id="KW-0472">Membrane</keyword>
<feature type="transmembrane region" description="Helical" evidence="1">
    <location>
        <begin position="45"/>
        <end position="66"/>
    </location>
</feature>